<accession>A0A382T721</accession>
<proteinExistence type="predicted"/>
<dbReference type="EMBL" id="UINC01133944">
    <property type="protein sequence ID" value="SVD17178.1"/>
    <property type="molecule type" value="Genomic_DNA"/>
</dbReference>
<organism evidence="1">
    <name type="scientific">marine metagenome</name>
    <dbReference type="NCBI Taxonomy" id="408172"/>
    <lineage>
        <taxon>unclassified sequences</taxon>
        <taxon>metagenomes</taxon>
        <taxon>ecological metagenomes</taxon>
    </lineage>
</organism>
<name>A0A382T721_9ZZZZ</name>
<gene>
    <name evidence="1" type="ORF">METZ01_LOCUS370032</name>
</gene>
<protein>
    <submittedName>
        <fullName evidence="1">Uncharacterized protein</fullName>
    </submittedName>
</protein>
<feature type="non-terminal residue" evidence="1">
    <location>
        <position position="94"/>
    </location>
</feature>
<dbReference type="AlphaFoldDB" id="A0A382T721"/>
<sequence>MTQCINLFKILRRAFTNPCIVVHMKEKNTDVEVFLKRIRIVQCACDSTGVYDSFQGAGDYVLHFRSGPVAYMSHGLGQVTGSDEEYVDAIDREY</sequence>
<evidence type="ECO:0000313" key="1">
    <source>
        <dbReference type="EMBL" id="SVD17178.1"/>
    </source>
</evidence>
<reference evidence="1" key="1">
    <citation type="submission" date="2018-05" db="EMBL/GenBank/DDBJ databases">
        <authorList>
            <person name="Lanie J.A."/>
            <person name="Ng W.-L."/>
            <person name="Kazmierczak K.M."/>
            <person name="Andrzejewski T.M."/>
            <person name="Davidsen T.M."/>
            <person name="Wayne K.J."/>
            <person name="Tettelin H."/>
            <person name="Glass J.I."/>
            <person name="Rusch D."/>
            <person name="Podicherti R."/>
            <person name="Tsui H.-C.T."/>
            <person name="Winkler M.E."/>
        </authorList>
    </citation>
    <scope>NUCLEOTIDE SEQUENCE</scope>
</reference>